<keyword evidence="9 14" id="KW-0249">Electron transport</keyword>
<dbReference type="InterPro" id="IPR008972">
    <property type="entry name" value="Cupredoxin"/>
</dbReference>
<keyword evidence="14" id="KW-0479">Metal-binding</keyword>
<keyword evidence="5 14" id="KW-0679">Respiratory chain</keyword>
<dbReference type="GO" id="GO:0005743">
    <property type="term" value="C:mitochondrial inner membrane"/>
    <property type="evidence" value="ECO:0007669"/>
    <property type="project" value="UniProtKB-SubCell"/>
</dbReference>
<evidence type="ECO:0000256" key="12">
    <source>
        <dbReference type="ARBA" id="ARBA00023136"/>
    </source>
</evidence>
<keyword evidence="6 14" id="KW-0812">Transmembrane</keyword>
<dbReference type="GO" id="GO:0005507">
    <property type="term" value="F:copper ion binding"/>
    <property type="evidence" value="ECO:0007669"/>
    <property type="project" value="InterPro"/>
</dbReference>
<dbReference type="GO" id="GO:0004129">
    <property type="term" value="F:cytochrome-c oxidase activity"/>
    <property type="evidence" value="ECO:0007669"/>
    <property type="project" value="UniProtKB-EC"/>
</dbReference>
<evidence type="ECO:0000256" key="2">
    <source>
        <dbReference type="ARBA" id="ARBA00007866"/>
    </source>
</evidence>
<keyword evidence="11 14" id="KW-0186">Copper</keyword>
<keyword evidence="8" id="KW-1278">Translocase</keyword>
<comment type="subcellular location">
    <subcellularLocation>
        <location evidence="1">Membrane</location>
        <topology evidence="1">Multi-pass membrane protein</topology>
    </subcellularLocation>
    <subcellularLocation>
        <location evidence="14">Mitochondrion inner membrane</location>
        <topology evidence="14">Multi-pass membrane protein</topology>
    </subcellularLocation>
</comment>
<dbReference type="InterPro" id="IPR036257">
    <property type="entry name" value="Cyt_c_oxidase_su2_TM_sf"/>
</dbReference>
<sequence length="217" mass="25153">MSLWNQINLLDPASLIQQEMLLFHDHAMMLITEYFYFCNCYRFLLLRSSYSSRRVHDAQTLEVVWTILPALLLVTLALPSLQLLPSDEHLTVDTLSYGTQWYWSYESQSSDIMVWSYMTPHLIIRREYRLLEVDNRVVLPVNLDTSLVTTSADVIHAWALPSLGVKMDSVPGRLNMMKHSSFAKRCLLWQCSEICGANHAFYAHCCSMHASVYTVFY</sequence>
<dbReference type="InterPro" id="IPR011759">
    <property type="entry name" value="Cyt_c_oxidase_su2_TM_dom"/>
</dbReference>
<comment type="cofactor">
    <cofactor evidence="14">
        <name>Cu cation</name>
        <dbReference type="ChEBI" id="CHEBI:23378"/>
    </cofactor>
    <text evidence="14">Binds a copper A center.</text>
</comment>
<dbReference type="Gene3D" id="2.60.40.420">
    <property type="entry name" value="Cupredoxins - blue copper proteins"/>
    <property type="match status" value="1"/>
</dbReference>
<keyword evidence="14" id="KW-0999">Mitochondrion inner membrane</keyword>
<comment type="catalytic activity">
    <reaction evidence="13">
        <text>4 Fe(II)-[cytochrome c] + O2 + 8 H(+)(in) = 4 Fe(III)-[cytochrome c] + 2 H2O + 4 H(+)(out)</text>
        <dbReference type="Rhea" id="RHEA:11436"/>
        <dbReference type="Rhea" id="RHEA-COMP:10350"/>
        <dbReference type="Rhea" id="RHEA-COMP:14399"/>
        <dbReference type="ChEBI" id="CHEBI:15377"/>
        <dbReference type="ChEBI" id="CHEBI:15378"/>
        <dbReference type="ChEBI" id="CHEBI:15379"/>
        <dbReference type="ChEBI" id="CHEBI:29033"/>
        <dbReference type="ChEBI" id="CHEBI:29034"/>
        <dbReference type="EC" id="7.1.1.9"/>
    </reaction>
    <physiologicalReaction direction="left-to-right" evidence="13">
        <dbReference type="Rhea" id="RHEA:11437"/>
    </physiologicalReaction>
</comment>
<dbReference type="Gene3D" id="1.10.287.90">
    <property type="match status" value="1"/>
</dbReference>
<proteinExistence type="inferred from homology"/>
<evidence type="ECO:0000256" key="11">
    <source>
        <dbReference type="ARBA" id="ARBA00023008"/>
    </source>
</evidence>
<evidence type="ECO:0000256" key="14">
    <source>
        <dbReference type="RuleBase" id="RU000457"/>
    </source>
</evidence>
<dbReference type="PANTHER" id="PTHR22888:SF9">
    <property type="entry name" value="CYTOCHROME C OXIDASE SUBUNIT 2"/>
    <property type="match status" value="1"/>
</dbReference>
<comment type="function">
    <text evidence="14">Component of the cytochrome c oxidase, the last enzyme in the mitochondrial electron transport chain which drives oxidative phosphorylation. The respiratory chain contains 3 multisubunit complexes succinate dehydrogenase (complex II, CII), ubiquinol-cytochrome c oxidoreductase (cytochrome b-c1 complex, complex III, CIII) and cytochrome c oxidase (complex IV, CIV), that cooperate to transfer electrons derived from NADH and succinate to molecular oxygen, creating an electrochemical gradient over the inner membrane that drives transmembrane transport and the ATP synthase. Cytochrome c oxidase is the component of the respiratory chain that catalyzes the reduction of oxygen to water. Electrons originating from reduced cytochrome c in the intermembrane space (IMS) are transferred via the dinuclear copper A center (CU(A)) of subunit 2 and heme A of subunit 1 to the active site in subunit 1, a binuclear center (BNC) formed by heme A3 and copper B (CU(B)). The BNC reduces molecular oxygen to 2 water molecules using 4 electrons from cytochrome c in the IMS and 4 protons from the mitochondrial matrix.</text>
</comment>
<dbReference type="InterPro" id="IPR002429">
    <property type="entry name" value="CcO_II-like_C"/>
</dbReference>
<evidence type="ECO:0000256" key="9">
    <source>
        <dbReference type="ARBA" id="ARBA00022982"/>
    </source>
</evidence>
<reference evidence="17" key="1">
    <citation type="journal article" date="1996" name="J. Mol. Evol.">
        <title>Complete DNA sequence of the mitochondrial genome of Cepaea nemoralis (Gastropoda: Pulmonata).</title>
        <authorList>
            <person name="Terrett J.A."/>
            <person name="Miles S."/>
            <person name="Thomas R.H."/>
        </authorList>
    </citation>
    <scope>NUCLEOTIDE SEQUENCE</scope>
    <source>
        <tissue evidence="17">Hepatopancreas</tissue>
    </source>
</reference>
<name>Q37435_CEPNE</name>
<evidence type="ECO:0000313" key="17">
    <source>
        <dbReference type="EMBL" id="AAC09520.2"/>
    </source>
</evidence>
<organism evidence="17">
    <name type="scientific">Cepaea nemoralis</name>
    <name type="common">Banded wood snail</name>
    <dbReference type="NCBI Taxonomy" id="28835"/>
    <lineage>
        <taxon>Eukaryota</taxon>
        <taxon>Metazoa</taxon>
        <taxon>Spiralia</taxon>
        <taxon>Lophotrochozoa</taxon>
        <taxon>Mollusca</taxon>
        <taxon>Gastropoda</taxon>
        <taxon>Heterobranchia</taxon>
        <taxon>Euthyneura</taxon>
        <taxon>Panpulmonata</taxon>
        <taxon>Eupulmonata</taxon>
        <taxon>Stylommatophora</taxon>
        <taxon>Helicina</taxon>
        <taxon>Helicoidea</taxon>
        <taxon>Helicidae</taxon>
        <taxon>Cepaea</taxon>
    </lineage>
</organism>
<evidence type="ECO:0000256" key="8">
    <source>
        <dbReference type="ARBA" id="ARBA00022967"/>
    </source>
</evidence>
<feature type="domain" description="Cytochrome oxidase subunit II copper A binding" evidence="15">
    <location>
        <begin position="89"/>
        <end position="217"/>
    </location>
</feature>
<evidence type="ECO:0000259" key="16">
    <source>
        <dbReference type="PROSITE" id="PS50999"/>
    </source>
</evidence>
<evidence type="ECO:0000256" key="10">
    <source>
        <dbReference type="ARBA" id="ARBA00022989"/>
    </source>
</evidence>
<evidence type="ECO:0000259" key="15">
    <source>
        <dbReference type="PROSITE" id="PS50857"/>
    </source>
</evidence>
<evidence type="ECO:0000256" key="3">
    <source>
        <dbReference type="ARBA" id="ARBA00015946"/>
    </source>
</evidence>
<dbReference type="PROSITE" id="PS50857">
    <property type="entry name" value="COX2_CUA"/>
    <property type="match status" value="1"/>
</dbReference>
<dbReference type="AlphaFoldDB" id="Q37435"/>
<feature type="domain" description="Cytochrome oxidase subunit II transmembrane region profile" evidence="16">
    <location>
        <begin position="1"/>
        <end position="91"/>
    </location>
</feature>
<dbReference type="Pfam" id="PF02790">
    <property type="entry name" value="COX2_TM"/>
    <property type="match status" value="1"/>
</dbReference>
<keyword evidence="10" id="KW-1133">Transmembrane helix</keyword>
<dbReference type="PROSITE" id="PS50999">
    <property type="entry name" value="COX2_TM"/>
    <property type="match status" value="1"/>
</dbReference>
<dbReference type="InterPro" id="IPR045187">
    <property type="entry name" value="CcO_II"/>
</dbReference>
<dbReference type="SUPFAM" id="SSF81464">
    <property type="entry name" value="Cytochrome c oxidase subunit II-like, transmembrane region"/>
    <property type="match status" value="1"/>
</dbReference>
<dbReference type="Pfam" id="PF00116">
    <property type="entry name" value="COX2"/>
    <property type="match status" value="1"/>
</dbReference>
<dbReference type="PANTHER" id="PTHR22888">
    <property type="entry name" value="CYTOCHROME C OXIDASE, SUBUNIT II"/>
    <property type="match status" value="1"/>
</dbReference>
<evidence type="ECO:0000256" key="13">
    <source>
        <dbReference type="ARBA" id="ARBA00049512"/>
    </source>
</evidence>
<dbReference type="EMBL" id="U23045">
    <property type="protein sequence ID" value="AAC09520.2"/>
    <property type="molecule type" value="Genomic_DNA"/>
</dbReference>
<geneLocation type="mitochondrion" evidence="17"/>
<keyword evidence="7" id="KW-0460">Magnesium</keyword>
<evidence type="ECO:0000256" key="7">
    <source>
        <dbReference type="ARBA" id="ARBA00022842"/>
    </source>
</evidence>
<reference evidence="17" key="2">
    <citation type="journal article" date="1997" name="Genetics">
        <title>Evolution of pulmonate gastropod mitochondrial genomes: comparisons of gene organizations of Euhadra, Cepaea and Albinaria and implications of unusual tRNA secondary structures.</title>
        <authorList>
            <person name="Yamazaki N."/>
            <person name="Ueshima R."/>
            <person name="Terrett J.A."/>
            <person name="Yokobori S."/>
            <person name="Kaifu M."/>
            <person name="Segawa R."/>
            <person name="Kobayashi T."/>
            <person name="Numachi K."/>
            <person name="Ueda T."/>
            <person name="Nishikawa K."/>
            <person name="Watanabe K."/>
            <person name="Thomas R.H."/>
        </authorList>
    </citation>
    <scope>NUCLEOTIDE SEQUENCE</scope>
    <source>
        <tissue evidence="17">Hepatopancreas</tissue>
    </source>
</reference>
<keyword evidence="4 14" id="KW-0813">Transport</keyword>
<keyword evidence="14 17" id="KW-0496">Mitochondrion</keyword>
<keyword evidence="12 14" id="KW-0472">Membrane</keyword>
<dbReference type="PRINTS" id="PR01166">
    <property type="entry name" value="CYCOXIDASEII"/>
</dbReference>
<evidence type="ECO:0000256" key="6">
    <source>
        <dbReference type="ARBA" id="ARBA00022692"/>
    </source>
</evidence>
<comment type="similarity">
    <text evidence="2 14">Belongs to the cytochrome c oxidase subunit 2 family.</text>
</comment>
<accession>Q37435</accession>
<evidence type="ECO:0000256" key="1">
    <source>
        <dbReference type="ARBA" id="ARBA00004141"/>
    </source>
</evidence>
<evidence type="ECO:0000256" key="5">
    <source>
        <dbReference type="ARBA" id="ARBA00022660"/>
    </source>
</evidence>
<evidence type="ECO:0000256" key="4">
    <source>
        <dbReference type="ARBA" id="ARBA00022448"/>
    </source>
</evidence>
<protein>
    <recommendedName>
        <fullName evidence="3 14">Cytochrome c oxidase subunit 2</fullName>
    </recommendedName>
</protein>
<dbReference type="SUPFAM" id="SSF49503">
    <property type="entry name" value="Cupredoxins"/>
    <property type="match status" value="1"/>
</dbReference>
<dbReference type="GO" id="GO:0042773">
    <property type="term" value="P:ATP synthesis coupled electron transport"/>
    <property type="evidence" value="ECO:0007669"/>
    <property type="project" value="TreeGrafter"/>
</dbReference>